<protein>
    <recommendedName>
        <fullName evidence="2">NADP-dependent oxidoreductase domain-containing protein</fullName>
    </recommendedName>
</protein>
<dbReference type="AlphaFoldDB" id="A0A9P7MT33"/>
<dbReference type="SUPFAM" id="SSF51430">
    <property type="entry name" value="NAD(P)-linked oxidoreductase"/>
    <property type="match status" value="1"/>
</dbReference>
<evidence type="ECO:0000259" key="2">
    <source>
        <dbReference type="Pfam" id="PF00248"/>
    </source>
</evidence>
<dbReference type="PANTHER" id="PTHR42686">
    <property type="entry name" value="GH17980P-RELATED"/>
    <property type="match status" value="1"/>
</dbReference>
<dbReference type="InterPro" id="IPR044480">
    <property type="entry name" value="Ara2-like"/>
</dbReference>
<evidence type="ECO:0000256" key="1">
    <source>
        <dbReference type="ARBA" id="ARBA00023002"/>
    </source>
</evidence>
<sequence length="396" mass="43624">MAAAPPNQPPLSSVLPPLILGTATFNHQYNDPSQLPYTDIVRRALEHGIVGFDTSPYYGPSEVLLGDALQTLTPPPTRDGYFLITKAGRIAGNEFDYSPSWIRYSVCRSLERLGTPYLDLVYTHDVEFVSPAEVLEAVKELRRMRDEGLIRYVGISGYPVEVLVSLAEMILEETGEPLDAVMSYSNFCIQNSQLGRADFLQRLGNAGIECVLNASMLSMGLITTRGADNGPMSSWHPAPPQLREVCHDLAEIARKSGERLEEVALRWALENWGRIGAPFGSTAIPRSLKAGAPPRIGVSVMGVSNVGELEETWALWKSVVELANNADADAAGRRDRIERLVREQMWPHLASWKDYAWESGGPSFVNLRQNKGVVPVDAVATRYGLVTQQFLDSAKI</sequence>
<reference evidence="3" key="1">
    <citation type="journal article" date="2020" name="bioRxiv">
        <title>Whole genome comparisons of ergot fungi reveals the divergence and evolution of species within the genus Claviceps are the result of varying mechanisms driving genome evolution and host range expansion.</title>
        <authorList>
            <person name="Wyka S.A."/>
            <person name="Mondo S.J."/>
            <person name="Liu M."/>
            <person name="Dettman J."/>
            <person name="Nalam V."/>
            <person name="Broders K.D."/>
        </authorList>
    </citation>
    <scope>NUCLEOTIDE SEQUENCE</scope>
    <source>
        <strain evidence="3">CCC 1102</strain>
    </source>
</reference>
<dbReference type="CDD" id="cd19164">
    <property type="entry name" value="AKR_ARA2"/>
    <property type="match status" value="1"/>
</dbReference>
<dbReference type="Gene3D" id="3.20.20.100">
    <property type="entry name" value="NADP-dependent oxidoreductase domain"/>
    <property type="match status" value="1"/>
</dbReference>
<dbReference type="GO" id="GO:0005829">
    <property type="term" value="C:cytosol"/>
    <property type="evidence" value="ECO:0007669"/>
    <property type="project" value="TreeGrafter"/>
</dbReference>
<keyword evidence="1" id="KW-0560">Oxidoreductase</keyword>
<dbReference type="InterPro" id="IPR036812">
    <property type="entry name" value="NAD(P)_OxRdtase_dom_sf"/>
</dbReference>
<comment type="caution">
    <text evidence="3">The sequence shown here is derived from an EMBL/GenBank/DDBJ whole genome shotgun (WGS) entry which is preliminary data.</text>
</comment>
<evidence type="ECO:0000313" key="4">
    <source>
        <dbReference type="Proteomes" id="UP000784919"/>
    </source>
</evidence>
<proteinExistence type="predicted"/>
<accession>A0A9P7MT33</accession>
<dbReference type="GO" id="GO:0045290">
    <property type="term" value="F:D-arabinose 1-dehydrogenase [NAD(P)+] activity"/>
    <property type="evidence" value="ECO:0007669"/>
    <property type="project" value="InterPro"/>
</dbReference>
<dbReference type="PANTHER" id="PTHR42686:SF1">
    <property type="entry name" value="GH17980P-RELATED"/>
    <property type="match status" value="1"/>
</dbReference>
<dbReference type="Proteomes" id="UP000784919">
    <property type="component" value="Unassembled WGS sequence"/>
</dbReference>
<dbReference type="InterPro" id="IPR023210">
    <property type="entry name" value="NADP_OxRdtase_dom"/>
</dbReference>
<dbReference type="OrthoDB" id="5286008at2759"/>
<dbReference type="Pfam" id="PF00248">
    <property type="entry name" value="Aldo_ket_red"/>
    <property type="match status" value="1"/>
</dbReference>
<feature type="domain" description="NADP-dependent oxidoreductase" evidence="2">
    <location>
        <begin position="17"/>
        <end position="318"/>
    </location>
</feature>
<organism evidence="3 4">
    <name type="scientific">Claviceps arundinis</name>
    <dbReference type="NCBI Taxonomy" id="1623583"/>
    <lineage>
        <taxon>Eukaryota</taxon>
        <taxon>Fungi</taxon>
        <taxon>Dikarya</taxon>
        <taxon>Ascomycota</taxon>
        <taxon>Pezizomycotina</taxon>
        <taxon>Sordariomycetes</taxon>
        <taxon>Hypocreomycetidae</taxon>
        <taxon>Hypocreales</taxon>
        <taxon>Clavicipitaceae</taxon>
        <taxon>Claviceps</taxon>
    </lineage>
</organism>
<evidence type="ECO:0000313" key="3">
    <source>
        <dbReference type="EMBL" id="KAG5967135.1"/>
    </source>
</evidence>
<dbReference type="GO" id="GO:0070485">
    <property type="term" value="P:dehydro-D-arabinono-1,4-lactone biosynthetic process"/>
    <property type="evidence" value="ECO:0007669"/>
    <property type="project" value="TreeGrafter"/>
</dbReference>
<dbReference type="EMBL" id="SRPS01000126">
    <property type="protein sequence ID" value="KAG5967135.1"/>
    <property type="molecule type" value="Genomic_DNA"/>
</dbReference>
<dbReference type="InterPro" id="IPR020471">
    <property type="entry name" value="AKR"/>
</dbReference>
<name>A0A9P7MT33_9HYPO</name>
<gene>
    <name evidence="3" type="ORF">E4U56_000999</name>
</gene>